<gene>
    <name evidence="1" type="ORF">BJ988_000125</name>
</gene>
<dbReference type="Proteomes" id="UP000564496">
    <property type="component" value="Unassembled WGS sequence"/>
</dbReference>
<organism evidence="1 2">
    <name type="scientific">Nocardioides panzhihuensis</name>
    <dbReference type="NCBI Taxonomy" id="860243"/>
    <lineage>
        <taxon>Bacteria</taxon>
        <taxon>Bacillati</taxon>
        <taxon>Actinomycetota</taxon>
        <taxon>Actinomycetes</taxon>
        <taxon>Propionibacteriales</taxon>
        <taxon>Nocardioidaceae</taxon>
        <taxon>Nocardioides</taxon>
    </lineage>
</organism>
<reference evidence="1 2" key="1">
    <citation type="submission" date="2020-07" db="EMBL/GenBank/DDBJ databases">
        <title>Sequencing the genomes of 1000 actinobacteria strains.</title>
        <authorList>
            <person name="Klenk H.-P."/>
        </authorList>
    </citation>
    <scope>NUCLEOTIDE SEQUENCE [LARGE SCALE GENOMIC DNA]</scope>
    <source>
        <strain evidence="1 2">DSM 26487</strain>
    </source>
</reference>
<dbReference type="EMBL" id="JACBZR010000001">
    <property type="protein sequence ID" value="NYI75477.1"/>
    <property type="molecule type" value="Genomic_DNA"/>
</dbReference>
<evidence type="ECO:0000313" key="2">
    <source>
        <dbReference type="Proteomes" id="UP000564496"/>
    </source>
</evidence>
<comment type="caution">
    <text evidence="1">The sequence shown here is derived from an EMBL/GenBank/DDBJ whole genome shotgun (WGS) entry which is preliminary data.</text>
</comment>
<dbReference type="AlphaFoldDB" id="A0A7Z0DHM3"/>
<keyword evidence="2" id="KW-1185">Reference proteome</keyword>
<accession>A0A7Z0DHM3</accession>
<name>A0A7Z0DHM3_9ACTN</name>
<sequence>MGATHLTLRPADILQGLHHQIDLPVVVRGAQLTQVAGPAVGAT</sequence>
<proteinExistence type="predicted"/>
<dbReference type="RefSeq" id="WP_281365680.1">
    <property type="nucleotide sequence ID" value="NZ_JACBZR010000001.1"/>
</dbReference>
<evidence type="ECO:0000313" key="1">
    <source>
        <dbReference type="EMBL" id="NYI75477.1"/>
    </source>
</evidence>
<protein>
    <submittedName>
        <fullName evidence="1">Uncharacterized protein</fullName>
    </submittedName>
</protein>